<feature type="transmembrane region" description="Helical" evidence="8">
    <location>
        <begin position="324"/>
        <end position="351"/>
    </location>
</feature>
<evidence type="ECO:0000256" key="3">
    <source>
        <dbReference type="ARBA" id="ARBA00022692"/>
    </source>
</evidence>
<dbReference type="PANTHER" id="PTHR45711:SF6">
    <property type="entry name" value="CHLORIDE CHANNEL PROTEIN"/>
    <property type="match status" value="1"/>
</dbReference>
<dbReference type="InterPro" id="IPR014743">
    <property type="entry name" value="Cl-channel_core"/>
</dbReference>
<feature type="transmembrane region" description="Helical" evidence="8">
    <location>
        <begin position="230"/>
        <end position="255"/>
    </location>
</feature>
<feature type="transmembrane region" description="Helical" evidence="8">
    <location>
        <begin position="29"/>
        <end position="48"/>
    </location>
</feature>
<dbReference type="InterPro" id="IPR001807">
    <property type="entry name" value="ClC"/>
</dbReference>
<accession>A0ABY4U745</accession>
<evidence type="ECO:0000313" key="10">
    <source>
        <dbReference type="Proteomes" id="UP001056619"/>
    </source>
</evidence>
<keyword evidence="2" id="KW-0813">Transport</keyword>
<dbReference type="SUPFAM" id="SSF81340">
    <property type="entry name" value="Clc chloride channel"/>
    <property type="match status" value="1"/>
</dbReference>
<evidence type="ECO:0000256" key="7">
    <source>
        <dbReference type="ARBA" id="ARBA00023214"/>
    </source>
</evidence>
<evidence type="ECO:0000256" key="5">
    <source>
        <dbReference type="ARBA" id="ARBA00023065"/>
    </source>
</evidence>
<keyword evidence="7" id="KW-0868">Chloride</keyword>
<dbReference type="PRINTS" id="PR00762">
    <property type="entry name" value="CLCHANNEL"/>
</dbReference>
<feature type="transmembrane region" description="Helical" evidence="8">
    <location>
        <begin position="63"/>
        <end position="82"/>
    </location>
</feature>
<feature type="transmembrane region" description="Helical" evidence="8">
    <location>
        <begin position="111"/>
        <end position="133"/>
    </location>
</feature>
<feature type="transmembrane region" description="Helical" evidence="8">
    <location>
        <begin position="199"/>
        <end position="218"/>
    </location>
</feature>
<name>A0ABY4U745_9SPHN</name>
<feature type="transmembrane region" description="Helical" evidence="8">
    <location>
        <begin position="396"/>
        <end position="417"/>
    </location>
</feature>
<reference evidence="9 10" key="1">
    <citation type="submission" date="2022-06" db="EMBL/GenBank/DDBJ databases">
        <authorList>
            <person name="Liu G."/>
        </authorList>
    </citation>
    <scope>NUCLEOTIDE SEQUENCE [LARGE SCALE GENOMIC DNA]</scope>
    <source>
        <strain evidence="9 10">E4</strain>
    </source>
</reference>
<evidence type="ECO:0000256" key="1">
    <source>
        <dbReference type="ARBA" id="ARBA00004141"/>
    </source>
</evidence>
<feature type="transmembrane region" description="Helical" evidence="8">
    <location>
        <begin position="363"/>
        <end position="390"/>
    </location>
</feature>
<keyword evidence="3 8" id="KW-0812">Transmembrane</keyword>
<sequence length="440" mass="46034">MALIPRRPRFLTGKMPQELVGADDWHRRIAMLVSAILIGLAALLFAKLGDGAQAMFASLRHDYVYLPLVLTPLTFLLVSVLTRRFAREARGSGIPQVMAASRQPMGRIARALLSLRAALAKIVLTVVALLGGASVGREGPTVQLAGAIMVQVHRLFRLRVTPGVVIAGGAAGVAAAFNTPLAGIAFAIEELAVAYEQRVAILVMGAVMIAGLTAQGLAGDYIYFGELEGSLPITTVLVAAPLAGLLGGLLGGLFSRLFLMLRGPDGRWAALLDRKPMITALVCGIVVGLLIFVTDGDAAGTGYEPTTALLEGREGDFWFGPAKFFAALATSASGIPGGIFAPSLAAGAGFGQWLTPLFPSEQAGLIVLLGMAGYFTGVVRAPLTAVIILGEATGSSHVILPLFATALIGDWAGSMVCREKLYIVLARGFLPQQPREDRPD</sequence>
<dbReference type="EMBL" id="CP098494">
    <property type="protein sequence ID" value="USA61920.1"/>
    <property type="molecule type" value="Genomic_DNA"/>
</dbReference>
<evidence type="ECO:0000256" key="2">
    <source>
        <dbReference type="ARBA" id="ARBA00022448"/>
    </source>
</evidence>
<dbReference type="Gene3D" id="1.10.3080.10">
    <property type="entry name" value="Clc chloride channel"/>
    <property type="match status" value="1"/>
</dbReference>
<keyword evidence="10" id="KW-1185">Reference proteome</keyword>
<protein>
    <submittedName>
        <fullName evidence="9">Chloride channel protein</fullName>
    </submittedName>
</protein>
<dbReference type="PANTHER" id="PTHR45711">
    <property type="entry name" value="CHLORIDE CHANNEL PROTEIN"/>
    <property type="match status" value="1"/>
</dbReference>
<dbReference type="Pfam" id="PF00654">
    <property type="entry name" value="Voltage_CLC"/>
    <property type="match status" value="1"/>
</dbReference>
<dbReference type="Proteomes" id="UP001056619">
    <property type="component" value="Chromosome"/>
</dbReference>
<feature type="transmembrane region" description="Helical" evidence="8">
    <location>
        <begin position="276"/>
        <end position="294"/>
    </location>
</feature>
<dbReference type="RefSeq" id="WP_301642446.1">
    <property type="nucleotide sequence ID" value="NZ_CP098494.1"/>
</dbReference>
<dbReference type="CDD" id="cd01034">
    <property type="entry name" value="EriC_like"/>
    <property type="match status" value="1"/>
</dbReference>
<evidence type="ECO:0000256" key="8">
    <source>
        <dbReference type="SAM" id="Phobius"/>
    </source>
</evidence>
<evidence type="ECO:0000256" key="6">
    <source>
        <dbReference type="ARBA" id="ARBA00023136"/>
    </source>
</evidence>
<evidence type="ECO:0000313" key="9">
    <source>
        <dbReference type="EMBL" id="USA61920.1"/>
    </source>
</evidence>
<organism evidence="9 10">
    <name type="scientific">Qipengyuania citrea</name>
    <dbReference type="NCBI Taxonomy" id="225971"/>
    <lineage>
        <taxon>Bacteria</taxon>
        <taxon>Pseudomonadati</taxon>
        <taxon>Pseudomonadota</taxon>
        <taxon>Alphaproteobacteria</taxon>
        <taxon>Sphingomonadales</taxon>
        <taxon>Erythrobacteraceae</taxon>
        <taxon>Qipengyuania</taxon>
    </lineage>
</organism>
<feature type="transmembrane region" description="Helical" evidence="8">
    <location>
        <begin position="164"/>
        <end position="187"/>
    </location>
</feature>
<evidence type="ECO:0000256" key="4">
    <source>
        <dbReference type="ARBA" id="ARBA00022989"/>
    </source>
</evidence>
<comment type="subcellular location">
    <subcellularLocation>
        <location evidence="1">Membrane</location>
        <topology evidence="1">Multi-pass membrane protein</topology>
    </subcellularLocation>
</comment>
<keyword evidence="5" id="KW-0406">Ion transport</keyword>
<keyword evidence="4 8" id="KW-1133">Transmembrane helix</keyword>
<keyword evidence="6 8" id="KW-0472">Membrane</keyword>
<proteinExistence type="predicted"/>
<gene>
    <name evidence="9" type="ORF">NCF85_02765</name>
</gene>